<evidence type="ECO:0000256" key="4">
    <source>
        <dbReference type="SAM" id="MobiDB-lite"/>
    </source>
</evidence>
<sequence>MPNQPINRPLPPSVEQAYRRKCSELKRRIAEVEETNDTLRLRKSRMNRAILKMRLERAFLLEQLTKRMEEKLDESDKSTSPPPTVCRLPHPLSPFPLSPRITHHFSPNYPVFFPQHSLPSPSPPFRIHHPSHPLPQKRSAHQLQAANRHQHHNL</sequence>
<reference evidence="6" key="1">
    <citation type="journal article" date="2020" name="Stud. Mycol.">
        <title>101 Dothideomycetes genomes: a test case for predicting lifestyles and emergence of pathogens.</title>
        <authorList>
            <person name="Haridas S."/>
            <person name="Albert R."/>
            <person name="Binder M."/>
            <person name="Bloem J."/>
            <person name="Labutti K."/>
            <person name="Salamov A."/>
            <person name="Andreopoulos B."/>
            <person name="Baker S."/>
            <person name="Barry K."/>
            <person name="Bills G."/>
            <person name="Bluhm B."/>
            <person name="Cannon C."/>
            <person name="Castanera R."/>
            <person name="Culley D."/>
            <person name="Daum C."/>
            <person name="Ezra D."/>
            <person name="Gonzalez J."/>
            <person name="Henrissat B."/>
            <person name="Kuo A."/>
            <person name="Liang C."/>
            <person name="Lipzen A."/>
            <person name="Lutzoni F."/>
            <person name="Magnuson J."/>
            <person name="Mondo S."/>
            <person name="Nolan M."/>
            <person name="Ohm R."/>
            <person name="Pangilinan J."/>
            <person name="Park H.-J."/>
            <person name="Ramirez L."/>
            <person name="Alfaro M."/>
            <person name="Sun H."/>
            <person name="Tritt A."/>
            <person name="Yoshinaga Y."/>
            <person name="Zwiers L.-H."/>
            <person name="Turgeon B."/>
            <person name="Goodwin S."/>
            <person name="Spatafora J."/>
            <person name="Crous P."/>
            <person name="Grigoriev I."/>
        </authorList>
    </citation>
    <scope>NUCLEOTIDE SEQUENCE</scope>
    <source>
        <strain evidence="6">CBS 101060</strain>
    </source>
</reference>
<dbReference type="GO" id="GO:0005634">
    <property type="term" value="C:nucleus"/>
    <property type="evidence" value="ECO:0007669"/>
    <property type="project" value="UniProtKB-SubCell"/>
</dbReference>
<comment type="subcellular location">
    <subcellularLocation>
        <location evidence="1">Nucleus</location>
    </subcellularLocation>
</comment>
<dbReference type="OrthoDB" id="10070927at2759"/>
<evidence type="ECO:0000256" key="1">
    <source>
        <dbReference type="ARBA" id="ARBA00004123"/>
    </source>
</evidence>
<keyword evidence="3" id="KW-0175">Coiled coil</keyword>
<accession>A0A9P4S656</accession>
<name>A0A9P4S656_9PEZI</name>
<dbReference type="EMBL" id="MU006102">
    <property type="protein sequence ID" value="KAF2836851.1"/>
    <property type="molecule type" value="Genomic_DNA"/>
</dbReference>
<evidence type="ECO:0000259" key="5">
    <source>
        <dbReference type="Pfam" id="PF24245"/>
    </source>
</evidence>
<comment type="caution">
    <text evidence="6">The sequence shown here is derived from an EMBL/GenBank/DDBJ whole genome shotgun (WGS) entry which is preliminary data.</text>
</comment>
<dbReference type="InterPro" id="IPR056513">
    <property type="entry name" value="INO80F"/>
</dbReference>
<dbReference type="Proteomes" id="UP000799429">
    <property type="component" value="Unassembled WGS sequence"/>
</dbReference>
<feature type="region of interest" description="Disordered" evidence="4">
    <location>
        <begin position="69"/>
        <end position="91"/>
    </location>
</feature>
<feature type="domain" description="INO80 complex subunit F" evidence="5">
    <location>
        <begin position="18"/>
        <end position="64"/>
    </location>
</feature>
<evidence type="ECO:0000256" key="3">
    <source>
        <dbReference type="SAM" id="Coils"/>
    </source>
</evidence>
<organism evidence="6 7">
    <name type="scientific">Patellaria atrata CBS 101060</name>
    <dbReference type="NCBI Taxonomy" id="1346257"/>
    <lineage>
        <taxon>Eukaryota</taxon>
        <taxon>Fungi</taxon>
        <taxon>Dikarya</taxon>
        <taxon>Ascomycota</taxon>
        <taxon>Pezizomycotina</taxon>
        <taxon>Dothideomycetes</taxon>
        <taxon>Dothideomycetes incertae sedis</taxon>
        <taxon>Patellariales</taxon>
        <taxon>Patellariaceae</taxon>
        <taxon>Patellaria</taxon>
    </lineage>
</organism>
<dbReference type="AlphaFoldDB" id="A0A9P4S656"/>
<keyword evidence="7" id="KW-1185">Reference proteome</keyword>
<feature type="coiled-coil region" evidence="3">
    <location>
        <begin position="15"/>
        <end position="49"/>
    </location>
</feature>
<proteinExistence type="predicted"/>
<gene>
    <name evidence="6" type="ORF">M501DRAFT_996533</name>
</gene>
<keyword evidence="2" id="KW-0539">Nucleus</keyword>
<evidence type="ECO:0000313" key="6">
    <source>
        <dbReference type="EMBL" id="KAF2836851.1"/>
    </source>
</evidence>
<evidence type="ECO:0000313" key="7">
    <source>
        <dbReference type="Proteomes" id="UP000799429"/>
    </source>
</evidence>
<evidence type="ECO:0000256" key="2">
    <source>
        <dbReference type="ARBA" id="ARBA00023242"/>
    </source>
</evidence>
<dbReference type="Pfam" id="PF24245">
    <property type="entry name" value="INO80F"/>
    <property type="match status" value="1"/>
</dbReference>
<protein>
    <recommendedName>
        <fullName evidence="5">INO80 complex subunit F domain-containing protein</fullName>
    </recommendedName>
</protein>
<feature type="region of interest" description="Disordered" evidence="4">
    <location>
        <begin position="120"/>
        <end position="154"/>
    </location>
</feature>